<dbReference type="Gene3D" id="1.10.3720.10">
    <property type="entry name" value="MetI-like"/>
    <property type="match status" value="1"/>
</dbReference>
<keyword evidence="4 5" id="KW-0472">Membrane</keyword>
<dbReference type="GO" id="GO:0005886">
    <property type="term" value="C:plasma membrane"/>
    <property type="evidence" value="ECO:0007669"/>
    <property type="project" value="UniProtKB-SubCell"/>
</dbReference>
<dbReference type="InterPro" id="IPR035906">
    <property type="entry name" value="MetI-like_sf"/>
</dbReference>
<dbReference type="PROSITE" id="PS50928">
    <property type="entry name" value="ABC_TM1"/>
    <property type="match status" value="1"/>
</dbReference>
<sequence length="360" mass="40324">MSNHPKNIDNSKGLSSPTKSRFSPLMKRRLANFRANRRGFWSLCIFLSLFTLTLFAEFLANDKPLLLSYNDEIYFPVFKRYKETEFGGIFEVEADYREKEVQAMIAENGGWMIWPPIPYSYDTIDYYLPGPAPYPPSKEHWFGTDNVGKDVAANLIYGARLSFLFGLALTFFASIIGVCAGGIQGYFGGKIDLIAQRFVEIWAGLPVLFILIILASIVESNVFWLLGILVAFSWMALVGVVRAEFLRARNFQYVTAARALGTNNISIMIRHVLPNAMVATLTFLPFILTGSITLLTSLDFLGFGLPSDSPSLGRLLAQGRTNIHAPWLGLTTFFTLAFMLTLLIFTGEGVRDAFDPRKEN</sequence>
<feature type="transmembrane region" description="Helical" evidence="5">
    <location>
        <begin position="223"/>
        <end position="241"/>
    </location>
</feature>
<evidence type="ECO:0000256" key="6">
    <source>
        <dbReference type="SAM" id="MobiDB-lite"/>
    </source>
</evidence>
<feature type="transmembrane region" description="Helical" evidence="5">
    <location>
        <begin position="278"/>
        <end position="305"/>
    </location>
</feature>
<gene>
    <name evidence="8" type="ORF">EVA68_02740</name>
</gene>
<protein>
    <submittedName>
        <fullName evidence="8">ABC transporter permease</fullName>
    </submittedName>
</protein>
<dbReference type="PANTHER" id="PTHR30325:SF0">
    <property type="entry name" value="INNER MEMBRANE ABC TRANSPORTER PERMEASE PROTEIN YEJE"/>
    <property type="match status" value="1"/>
</dbReference>
<feature type="region of interest" description="Disordered" evidence="6">
    <location>
        <begin position="1"/>
        <end position="20"/>
    </location>
</feature>
<evidence type="ECO:0000313" key="9">
    <source>
        <dbReference type="Proteomes" id="UP000316199"/>
    </source>
</evidence>
<keyword evidence="2 5" id="KW-0812">Transmembrane</keyword>
<dbReference type="Proteomes" id="UP000316199">
    <property type="component" value="Unassembled WGS sequence"/>
</dbReference>
<comment type="caution">
    <text evidence="8">The sequence shown here is derived from an EMBL/GenBank/DDBJ whole genome shotgun (WGS) entry which is preliminary data.</text>
</comment>
<feature type="transmembrane region" description="Helical" evidence="5">
    <location>
        <begin position="163"/>
        <end position="187"/>
    </location>
</feature>
<comment type="similarity">
    <text evidence="5">Belongs to the binding-protein-dependent transport system permease family.</text>
</comment>
<feature type="domain" description="ABC transmembrane type-1" evidence="7">
    <location>
        <begin position="159"/>
        <end position="349"/>
    </location>
</feature>
<feature type="transmembrane region" description="Helical" evidence="5">
    <location>
        <begin position="325"/>
        <end position="345"/>
    </location>
</feature>
<feature type="transmembrane region" description="Helical" evidence="5">
    <location>
        <begin position="199"/>
        <end position="217"/>
    </location>
</feature>
<evidence type="ECO:0000259" key="7">
    <source>
        <dbReference type="PROSITE" id="PS50928"/>
    </source>
</evidence>
<dbReference type="EMBL" id="SHAG01000006">
    <property type="protein sequence ID" value="RZO76955.1"/>
    <property type="molecule type" value="Genomic_DNA"/>
</dbReference>
<dbReference type="SUPFAM" id="SSF161098">
    <property type="entry name" value="MetI-like"/>
    <property type="match status" value="1"/>
</dbReference>
<keyword evidence="5" id="KW-0813">Transport</keyword>
<comment type="subcellular location">
    <subcellularLocation>
        <location evidence="1 5">Cell membrane</location>
        <topology evidence="1 5">Multi-pass membrane protein</topology>
    </subcellularLocation>
</comment>
<evidence type="ECO:0000256" key="4">
    <source>
        <dbReference type="ARBA" id="ARBA00023136"/>
    </source>
</evidence>
<dbReference type="InterPro" id="IPR000515">
    <property type="entry name" value="MetI-like"/>
</dbReference>
<organism evidence="8 9">
    <name type="scientific">OM182 bacterium</name>
    <dbReference type="NCBI Taxonomy" id="2510334"/>
    <lineage>
        <taxon>Bacteria</taxon>
        <taxon>Pseudomonadati</taxon>
        <taxon>Pseudomonadota</taxon>
        <taxon>Gammaproteobacteria</taxon>
        <taxon>OMG group</taxon>
        <taxon>OM182 clade</taxon>
    </lineage>
</organism>
<dbReference type="Pfam" id="PF00528">
    <property type="entry name" value="BPD_transp_1"/>
    <property type="match status" value="1"/>
</dbReference>
<dbReference type="NCBIfam" id="NF011596">
    <property type="entry name" value="PRK15021.1"/>
    <property type="match status" value="1"/>
</dbReference>
<proteinExistence type="inferred from homology"/>
<dbReference type="GO" id="GO:0042884">
    <property type="term" value="P:microcin transport"/>
    <property type="evidence" value="ECO:0007669"/>
    <property type="project" value="TreeGrafter"/>
</dbReference>
<keyword evidence="3 5" id="KW-1133">Transmembrane helix</keyword>
<dbReference type="PANTHER" id="PTHR30325">
    <property type="entry name" value="MEMBRANE COMPONENT OF ABC TRANSPORTER"/>
    <property type="match status" value="1"/>
</dbReference>
<evidence type="ECO:0000313" key="8">
    <source>
        <dbReference type="EMBL" id="RZO76955.1"/>
    </source>
</evidence>
<evidence type="ECO:0000256" key="5">
    <source>
        <dbReference type="RuleBase" id="RU363032"/>
    </source>
</evidence>
<accession>A0A520S3A5</accession>
<evidence type="ECO:0000256" key="2">
    <source>
        <dbReference type="ARBA" id="ARBA00022692"/>
    </source>
</evidence>
<evidence type="ECO:0000256" key="1">
    <source>
        <dbReference type="ARBA" id="ARBA00004651"/>
    </source>
</evidence>
<reference evidence="8 9" key="1">
    <citation type="submission" date="2019-02" db="EMBL/GenBank/DDBJ databases">
        <title>Prokaryotic population dynamics and viral predation in marine succession experiment using metagenomics: the confinement effect.</title>
        <authorList>
            <person name="Haro-Moreno J.M."/>
            <person name="Rodriguez-Valera F."/>
            <person name="Lopez-Perez M."/>
        </authorList>
    </citation>
    <scope>NUCLEOTIDE SEQUENCE [LARGE SCALE GENOMIC DNA]</scope>
    <source>
        <strain evidence="8">MED-G157</strain>
    </source>
</reference>
<evidence type="ECO:0000256" key="3">
    <source>
        <dbReference type="ARBA" id="ARBA00022989"/>
    </source>
</evidence>
<dbReference type="CDD" id="cd06261">
    <property type="entry name" value="TM_PBP2"/>
    <property type="match status" value="1"/>
</dbReference>
<dbReference type="AlphaFoldDB" id="A0A520S3A5"/>
<dbReference type="GO" id="GO:0055085">
    <property type="term" value="P:transmembrane transport"/>
    <property type="evidence" value="ECO:0007669"/>
    <property type="project" value="InterPro"/>
</dbReference>
<name>A0A520S3A5_9GAMM</name>